<accession>A0A0F5I1F2</accession>
<evidence type="ECO:0000313" key="2">
    <source>
        <dbReference type="Proteomes" id="UP000031563"/>
    </source>
</evidence>
<keyword evidence="2" id="KW-1185">Reference proteome</keyword>
<proteinExistence type="predicted"/>
<reference evidence="1" key="1">
    <citation type="submission" date="2015-02" db="EMBL/GenBank/DDBJ databases">
        <title>Genome Assembly of Bacillaceae bacterium MTCC 8252.</title>
        <authorList>
            <person name="Verma A."/>
            <person name="Khatri I."/>
            <person name="Mual P."/>
            <person name="Subramanian S."/>
            <person name="Krishnamurthi S."/>
        </authorList>
    </citation>
    <scope>NUCLEOTIDE SEQUENCE [LARGE SCALE GENOMIC DNA]</scope>
    <source>
        <strain evidence="1">MTCC 8252</strain>
    </source>
</reference>
<name>A0A0F5I1F2_BACTR</name>
<gene>
    <name evidence="1" type="ORF">QY95_02352</name>
</gene>
<protein>
    <submittedName>
        <fullName evidence="1">Uncharacterized protein</fullName>
    </submittedName>
</protein>
<organism evidence="1 2">
    <name type="scientific">Bacillus thermotolerans</name>
    <name type="common">Quasibacillus thermotolerans</name>
    <dbReference type="NCBI Taxonomy" id="1221996"/>
    <lineage>
        <taxon>Bacteria</taxon>
        <taxon>Bacillati</taxon>
        <taxon>Bacillota</taxon>
        <taxon>Bacilli</taxon>
        <taxon>Bacillales</taxon>
        <taxon>Bacillaceae</taxon>
        <taxon>Bacillus</taxon>
    </lineage>
</organism>
<dbReference type="STRING" id="1221996.QY95_02352"/>
<sequence>MSDVSEEDNAPGEQIAQAMNEIAAVAILSKGDLSKTAKKSTIGRAIYSDS</sequence>
<dbReference type="EMBL" id="JWIR02000041">
    <property type="protein sequence ID" value="KKB39504.1"/>
    <property type="molecule type" value="Genomic_DNA"/>
</dbReference>
<dbReference type="RefSeq" id="WP_166701676.1">
    <property type="nucleotide sequence ID" value="NZ_JWIR02000041.1"/>
</dbReference>
<dbReference type="Proteomes" id="UP000031563">
    <property type="component" value="Unassembled WGS sequence"/>
</dbReference>
<dbReference type="AlphaFoldDB" id="A0A0F5I1F2"/>
<comment type="caution">
    <text evidence="1">The sequence shown here is derived from an EMBL/GenBank/DDBJ whole genome shotgun (WGS) entry which is preliminary data.</text>
</comment>
<evidence type="ECO:0000313" key="1">
    <source>
        <dbReference type="EMBL" id="KKB39504.1"/>
    </source>
</evidence>
<accession>A0A0F5HWK3</accession>